<dbReference type="PaxDb" id="284590-Q6CSK2"/>
<dbReference type="Proteomes" id="UP000000598">
    <property type="component" value="Chromosome D"/>
</dbReference>
<dbReference type="InParanoid" id="Q6CSK2"/>
<dbReference type="HOGENOM" id="CLU_1547834_0_0_1"/>
<gene>
    <name evidence="1" type="ORF">KLLA0_D00352g</name>
</gene>
<proteinExistence type="predicted"/>
<keyword evidence="2" id="KW-1185">Reference proteome</keyword>
<accession>Q6CSK2</accession>
<protein>
    <submittedName>
        <fullName evidence="1">KLLA0D00352p</fullName>
    </submittedName>
</protein>
<dbReference type="EMBL" id="CR382124">
    <property type="protein sequence ID" value="CAH00183.1"/>
    <property type="molecule type" value="Genomic_DNA"/>
</dbReference>
<name>Q6CSK2_KLULA</name>
<sequence length="173" mass="19570">MHSLNVGYLPYLQVIGSKLAIDFLPNSCSDLKVSEHPPQNTFVDTQVGFASRGQCSKSHRNHFHRTPCSVELKALPERLLFQFSAAKFLRGNRNECTTCSSVPYFNKKKTACILQPLFLPLPSKEPRKGCGRKEGLITSYIYSYDSCFYGNNRARTHKNVEHDGLMSWLCTCS</sequence>
<dbReference type="KEGG" id="kla:KLLA0_D00352g"/>
<evidence type="ECO:0000313" key="1">
    <source>
        <dbReference type="EMBL" id="CAH00183.1"/>
    </source>
</evidence>
<reference evidence="1 2" key="1">
    <citation type="journal article" date="2004" name="Nature">
        <title>Genome evolution in yeasts.</title>
        <authorList>
            <consortium name="Genolevures"/>
            <person name="Dujon B."/>
            <person name="Sherman D."/>
            <person name="Fischer G."/>
            <person name="Durrens P."/>
            <person name="Casaregola S."/>
            <person name="Lafontaine I."/>
            <person name="de Montigny J."/>
            <person name="Marck C."/>
            <person name="Neuveglise C."/>
            <person name="Talla E."/>
            <person name="Goffard N."/>
            <person name="Frangeul L."/>
            <person name="Aigle M."/>
            <person name="Anthouard V."/>
            <person name="Babour A."/>
            <person name="Barbe V."/>
            <person name="Barnay S."/>
            <person name="Blanchin S."/>
            <person name="Beckerich J.M."/>
            <person name="Beyne E."/>
            <person name="Bleykasten C."/>
            <person name="Boisrame A."/>
            <person name="Boyer J."/>
            <person name="Cattolico L."/>
            <person name="Confanioleri F."/>
            <person name="de Daruvar A."/>
            <person name="Despons L."/>
            <person name="Fabre E."/>
            <person name="Fairhead C."/>
            <person name="Ferry-Dumazet H."/>
            <person name="Groppi A."/>
            <person name="Hantraye F."/>
            <person name="Hennequin C."/>
            <person name="Jauniaux N."/>
            <person name="Joyet P."/>
            <person name="Kachouri R."/>
            <person name="Kerrest A."/>
            <person name="Koszul R."/>
            <person name="Lemaire M."/>
            <person name="Lesur I."/>
            <person name="Ma L."/>
            <person name="Muller H."/>
            <person name="Nicaud J.M."/>
            <person name="Nikolski M."/>
            <person name="Oztas S."/>
            <person name="Ozier-Kalogeropoulos O."/>
            <person name="Pellenz S."/>
            <person name="Potier S."/>
            <person name="Richard G.F."/>
            <person name="Straub M.L."/>
            <person name="Suleau A."/>
            <person name="Swennene D."/>
            <person name="Tekaia F."/>
            <person name="Wesolowski-Louvel M."/>
            <person name="Westhof E."/>
            <person name="Wirth B."/>
            <person name="Zeniou-Meyer M."/>
            <person name="Zivanovic I."/>
            <person name="Bolotin-Fukuhara M."/>
            <person name="Thierry A."/>
            <person name="Bouchier C."/>
            <person name="Caudron B."/>
            <person name="Scarpelli C."/>
            <person name="Gaillardin C."/>
            <person name="Weissenbach J."/>
            <person name="Wincker P."/>
            <person name="Souciet J.L."/>
        </authorList>
    </citation>
    <scope>NUCLEOTIDE SEQUENCE [LARGE SCALE GENOMIC DNA]</scope>
    <source>
        <strain evidence="2">ATCC 8585 / CBS 2359 / DSM 70799 / NBRC 1267 / NRRL Y-1140 / WM37</strain>
    </source>
</reference>
<evidence type="ECO:0000313" key="2">
    <source>
        <dbReference type="Proteomes" id="UP000000598"/>
    </source>
</evidence>
<dbReference type="RefSeq" id="XP_453087.1">
    <property type="nucleotide sequence ID" value="XM_453087.1"/>
</dbReference>
<dbReference type="AlphaFoldDB" id="Q6CSK2"/>
<dbReference type="GeneID" id="2892854"/>
<organism evidence="1 2">
    <name type="scientific">Kluyveromyces lactis (strain ATCC 8585 / CBS 2359 / DSM 70799 / NBRC 1267 / NRRL Y-1140 / WM37)</name>
    <name type="common">Yeast</name>
    <name type="synonym">Candida sphaerica</name>
    <dbReference type="NCBI Taxonomy" id="284590"/>
    <lineage>
        <taxon>Eukaryota</taxon>
        <taxon>Fungi</taxon>
        <taxon>Dikarya</taxon>
        <taxon>Ascomycota</taxon>
        <taxon>Saccharomycotina</taxon>
        <taxon>Saccharomycetes</taxon>
        <taxon>Saccharomycetales</taxon>
        <taxon>Saccharomycetaceae</taxon>
        <taxon>Kluyveromyces</taxon>
    </lineage>
</organism>